<dbReference type="SUPFAM" id="SSF55729">
    <property type="entry name" value="Acyl-CoA N-acyltransferases (Nat)"/>
    <property type="match status" value="1"/>
</dbReference>
<proteinExistence type="predicted"/>
<dbReference type="Proteomes" id="UP000184513">
    <property type="component" value="Unassembled WGS sequence"/>
</dbReference>
<evidence type="ECO:0000313" key="2">
    <source>
        <dbReference type="EMBL" id="SHM99873.1"/>
    </source>
</evidence>
<dbReference type="InterPro" id="IPR052729">
    <property type="entry name" value="Acyl/Acetyltrans_Enzymes"/>
</dbReference>
<dbReference type="RefSeq" id="WP_073094380.1">
    <property type="nucleotide sequence ID" value="NZ_FRCY01000005.1"/>
</dbReference>
<dbReference type="Pfam" id="PF18014">
    <property type="entry name" value="Acetyltransf_18"/>
    <property type="match status" value="1"/>
</dbReference>
<accession>A0A1M7N8F8</accession>
<dbReference type="CDD" id="cd04301">
    <property type="entry name" value="NAT_SF"/>
    <property type="match status" value="1"/>
</dbReference>
<dbReference type="STRING" id="388280.SAMN04488057_105131"/>
<evidence type="ECO:0000313" key="3">
    <source>
        <dbReference type="Proteomes" id="UP000184513"/>
    </source>
</evidence>
<name>A0A1M7N8F8_9BACT</name>
<keyword evidence="3" id="KW-1185">Reference proteome</keyword>
<dbReference type="Gene3D" id="3.40.630.90">
    <property type="match status" value="1"/>
</dbReference>
<dbReference type="PANTHER" id="PTHR47237">
    <property type="entry name" value="SLL0310 PROTEIN"/>
    <property type="match status" value="1"/>
</dbReference>
<dbReference type="EMBL" id="FRCY01000005">
    <property type="protein sequence ID" value="SHM99873.1"/>
    <property type="molecule type" value="Genomic_DNA"/>
</dbReference>
<dbReference type="InterPro" id="IPR000182">
    <property type="entry name" value="GNAT_dom"/>
</dbReference>
<organism evidence="2 3">
    <name type="scientific">Cyclobacterium lianum</name>
    <dbReference type="NCBI Taxonomy" id="388280"/>
    <lineage>
        <taxon>Bacteria</taxon>
        <taxon>Pseudomonadati</taxon>
        <taxon>Bacteroidota</taxon>
        <taxon>Cytophagia</taxon>
        <taxon>Cytophagales</taxon>
        <taxon>Cyclobacteriaceae</taxon>
        <taxon>Cyclobacterium</taxon>
    </lineage>
</organism>
<dbReference type="PANTHER" id="PTHR47237:SF2">
    <property type="entry name" value="BLL4206 PROTEIN"/>
    <property type="match status" value="1"/>
</dbReference>
<dbReference type="InterPro" id="IPR041496">
    <property type="entry name" value="YitH/HolE_GNAT"/>
</dbReference>
<dbReference type="GO" id="GO:0016747">
    <property type="term" value="F:acyltransferase activity, transferring groups other than amino-acyl groups"/>
    <property type="evidence" value="ECO:0007669"/>
    <property type="project" value="InterPro"/>
</dbReference>
<evidence type="ECO:0000259" key="1">
    <source>
        <dbReference type="PROSITE" id="PS51186"/>
    </source>
</evidence>
<dbReference type="Gene3D" id="3.40.630.30">
    <property type="match status" value="1"/>
</dbReference>
<keyword evidence="2" id="KW-0808">Transferase</keyword>
<feature type="domain" description="N-acetyltransferase" evidence="1">
    <location>
        <begin position="5"/>
        <end position="142"/>
    </location>
</feature>
<dbReference type="PROSITE" id="PS51186">
    <property type="entry name" value="GNAT"/>
    <property type="match status" value="1"/>
</dbReference>
<gene>
    <name evidence="2" type="ORF">SAMN04488057_105131</name>
</gene>
<dbReference type="InterPro" id="IPR016181">
    <property type="entry name" value="Acyl_CoA_acyltransferase"/>
</dbReference>
<dbReference type="OrthoDB" id="1096234at2"/>
<protein>
    <submittedName>
        <fullName evidence="2">Acetyltransferase (GNAT) domain-containing protein</fullName>
    </submittedName>
</protein>
<dbReference type="AlphaFoldDB" id="A0A1M7N8F8"/>
<sequence length="287" mass="32520">MESEIYIKHMQEEDLPAAMALKAAEGWNQTEADWKLFLGGDPRLCLVARKEGKTVATVTAFAYDTKLAWIGMMLVQQEFRRRGISKRLMLELIDRLSDRQTIKLDATPAGQAVYEKLGFRKEYSLFRWTRKPAPFSEQRGLPASVFPLESVGPGEIASYDTPIFGTNREIVLSHVMATFPEGAYVAKDQERINGFLLSRKGSKYLQLGPMVAENDGVAKKLLRSAILEWGTGMELVLDMASERLEMNSWLKEQGFTQQRELVRMYLHANHCPGLPHKYYLITGPELG</sequence>
<dbReference type="Pfam" id="PF00583">
    <property type="entry name" value="Acetyltransf_1"/>
    <property type="match status" value="1"/>
</dbReference>
<reference evidence="2 3" key="1">
    <citation type="submission" date="2016-11" db="EMBL/GenBank/DDBJ databases">
        <authorList>
            <person name="Jaros S."/>
            <person name="Januszkiewicz K."/>
            <person name="Wedrychowicz H."/>
        </authorList>
    </citation>
    <scope>NUCLEOTIDE SEQUENCE [LARGE SCALE GENOMIC DNA]</scope>
    <source>
        <strain evidence="2 3">CGMCC 1.6102</strain>
    </source>
</reference>